<dbReference type="GO" id="GO:1990904">
    <property type="term" value="C:ribonucleoprotein complex"/>
    <property type="evidence" value="ECO:0007669"/>
    <property type="project" value="UniProtKB-KW"/>
</dbReference>
<comment type="caution">
    <text evidence="4">The sequence shown here is derived from an EMBL/GenBank/DDBJ whole genome shotgun (WGS) entry which is preliminary data.</text>
</comment>
<dbReference type="Pfam" id="PF01248">
    <property type="entry name" value="Ribosomal_L7Ae"/>
    <property type="match status" value="1"/>
</dbReference>
<keyword evidence="2" id="KW-0687">Ribonucleoprotein</keyword>
<dbReference type="Gene3D" id="3.30.1330.30">
    <property type="match status" value="1"/>
</dbReference>
<gene>
    <name evidence="4" type="ORF">CF651_19600</name>
</gene>
<dbReference type="PANTHER" id="PTHR11449">
    <property type="entry name" value="RIBOSOMAL PROTEIN L30"/>
    <property type="match status" value="1"/>
</dbReference>
<sequence>MMKNNFFNNLGMAMRAGKIITGEESVIDAVRKGEAKLVIVAEDASDNTSKKVKDKCITYRVPLHQYGSREQLGASIGKETRVVIAVTDAGFTKMLKKSLENRTEVDSIE</sequence>
<evidence type="ECO:0000256" key="1">
    <source>
        <dbReference type="ARBA" id="ARBA00022980"/>
    </source>
</evidence>
<evidence type="ECO:0000256" key="2">
    <source>
        <dbReference type="ARBA" id="ARBA00023274"/>
    </source>
</evidence>
<accession>A0A229UMV6</accession>
<reference evidence="4 5" key="1">
    <citation type="submission" date="2017-07" db="EMBL/GenBank/DDBJ databases">
        <title>Genome sequencing and assembly of Paenibacillus rigui.</title>
        <authorList>
            <person name="Mayilraj S."/>
        </authorList>
    </citation>
    <scope>NUCLEOTIDE SEQUENCE [LARGE SCALE GENOMIC DNA]</scope>
    <source>
        <strain evidence="4 5">JCM 16352</strain>
    </source>
</reference>
<name>A0A229UMV6_9BACL</name>
<dbReference type="InterPro" id="IPR039109">
    <property type="entry name" value="Ribosomal_eL30-like"/>
</dbReference>
<dbReference type="InterPro" id="IPR029064">
    <property type="entry name" value="Ribosomal_eL30-like_sf"/>
</dbReference>
<keyword evidence="5" id="KW-1185">Reference proteome</keyword>
<dbReference type="RefSeq" id="WP_094016566.1">
    <property type="nucleotide sequence ID" value="NZ_NMQW01000027.1"/>
</dbReference>
<evidence type="ECO:0000259" key="3">
    <source>
        <dbReference type="Pfam" id="PF01248"/>
    </source>
</evidence>
<dbReference type="SUPFAM" id="SSF55315">
    <property type="entry name" value="L30e-like"/>
    <property type="match status" value="1"/>
</dbReference>
<evidence type="ECO:0000313" key="5">
    <source>
        <dbReference type="Proteomes" id="UP000215509"/>
    </source>
</evidence>
<dbReference type="Proteomes" id="UP000215509">
    <property type="component" value="Unassembled WGS sequence"/>
</dbReference>
<organism evidence="4 5">
    <name type="scientific">Paenibacillus rigui</name>
    <dbReference type="NCBI Taxonomy" id="554312"/>
    <lineage>
        <taxon>Bacteria</taxon>
        <taxon>Bacillati</taxon>
        <taxon>Bacillota</taxon>
        <taxon>Bacilli</taxon>
        <taxon>Bacillales</taxon>
        <taxon>Paenibacillaceae</taxon>
        <taxon>Paenibacillus</taxon>
    </lineage>
</organism>
<dbReference type="GO" id="GO:0005840">
    <property type="term" value="C:ribosome"/>
    <property type="evidence" value="ECO:0007669"/>
    <property type="project" value="UniProtKB-KW"/>
</dbReference>
<evidence type="ECO:0000313" key="4">
    <source>
        <dbReference type="EMBL" id="OXM84711.1"/>
    </source>
</evidence>
<dbReference type="OrthoDB" id="9794863at2"/>
<protein>
    <submittedName>
        <fullName evidence="4">50S ribosomal protein L7ae</fullName>
    </submittedName>
</protein>
<proteinExistence type="predicted"/>
<keyword evidence="1 4" id="KW-0689">Ribosomal protein</keyword>
<feature type="domain" description="Ribosomal protein eL8/eL30/eS12/Gadd45" evidence="3">
    <location>
        <begin position="8"/>
        <end position="93"/>
    </location>
</feature>
<dbReference type="NCBIfam" id="NF005825">
    <property type="entry name" value="PRK07714.1"/>
    <property type="match status" value="1"/>
</dbReference>
<dbReference type="AlphaFoldDB" id="A0A229UMV6"/>
<dbReference type="EMBL" id="NMQW01000027">
    <property type="protein sequence ID" value="OXM84711.1"/>
    <property type="molecule type" value="Genomic_DNA"/>
</dbReference>
<dbReference type="GO" id="GO:0003723">
    <property type="term" value="F:RNA binding"/>
    <property type="evidence" value="ECO:0007669"/>
    <property type="project" value="InterPro"/>
</dbReference>
<dbReference type="InterPro" id="IPR004038">
    <property type="entry name" value="Ribosomal_eL8/eL30/eS12/Gad45"/>
</dbReference>